<keyword evidence="2" id="KW-1185">Reference proteome</keyword>
<comment type="caution">
    <text evidence="1">The sequence shown here is derived from an EMBL/GenBank/DDBJ whole genome shotgun (WGS) entry which is preliminary data.</text>
</comment>
<accession>A0A8S9ZSJ8</accession>
<dbReference type="Proteomes" id="UP000605970">
    <property type="component" value="Unassembled WGS sequence"/>
</dbReference>
<dbReference type="OrthoDB" id="10525147at2759"/>
<dbReference type="AlphaFoldDB" id="A0A8S9ZSJ8"/>
<reference evidence="1" key="1">
    <citation type="journal article" date="2020" name="Ecol. Evol.">
        <title>Genome structure and content of the rice root-knot nematode (Meloidogyne graminicola).</title>
        <authorList>
            <person name="Phan N.T."/>
            <person name="Danchin E.G.J."/>
            <person name="Klopp C."/>
            <person name="Perfus-Barbeoch L."/>
            <person name="Kozlowski D.K."/>
            <person name="Koutsovoulos G.D."/>
            <person name="Lopez-Roques C."/>
            <person name="Bouchez O."/>
            <person name="Zahm M."/>
            <person name="Besnard G."/>
            <person name="Bellafiore S."/>
        </authorList>
    </citation>
    <scope>NUCLEOTIDE SEQUENCE</scope>
    <source>
        <strain evidence="1">VN-18</strain>
    </source>
</reference>
<protein>
    <submittedName>
        <fullName evidence="1">Uncharacterized protein</fullName>
    </submittedName>
</protein>
<dbReference type="EMBL" id="JABEBT010000028">
    <property type="protein sequence ID" value="KAF7636631.1"/>
    <property type="molecule type" value="Genomic_DNA"/>
</dbReference>
<gene>
    <name evidence="1" type="ORF">Mgra_00004027</name>
</gene>
<sequence>MKCLENGKADIGNCVNQKCPDKYECNEQYKCCYIENINLTQISQKTDDFINKFRKILQINRINLNYKKLYNFNLINFPPFYLPIKPTIPEQYEKQPQNWLNGLGIFSLSERIVIAQANTQPLDHHNVQQLSFLVELQKTKELKTDPNQYQKTSIQKLPKLKIKKITKIKFKLLQPVDVLGPFP</sequence>
<evidence type="ECO:0000313" key="1">
    <source>
        <dbReference type="EMBL" id="KAF7636631.1"/>
    </source>
</evidence>
<proteinExistence type="predicted"/>
<evidence type="ECO:0000313" key="2">
    <source>
        <dbReference type="Proteomes" id="UP000605970"/>
    </source>
</evidence>
<organism evidence="1 2">
    <name type="scientific">Meloidogyne graminicola</name>
    <dbReference type="NCBI Taxonomy" id="189291"/>
    <lineage>
        <taxon>Eukaryota</taxon>
        <taxon>Metazoa</taxon>
        <taxon>Ecdysozoa</taxon>
        <taxon>Nematoda</taxon>
        <taxon>Chromadorea</taxon>
        <taxon>Rhabditida</taxon>
        <taxon>Tylenchina</taxon>
        <taxon>Tylenchomorpha</taxon>
        <taxon>Tylenchoidea</taxon>
        <taxon>Meloidogynidae</taxon>
        <taxon>Meloidogyninae</taxon>
        <taxon>Meloidogyne</taxon>
    </lineage>
</organism>
<name>A0A8S9ZSJ8_9BILA</name>